<organism evidence="15 16">
    <name type="scientific">Leptobrachium leishanense</name>
    <name type="common">Leishan spiny toad</name>
    <dbReference type="NCBI Taxonomy" id="445787"/>
    <lineage>
        <taxon>Eukaryota</taxon>
        <taxon>Metazoa</taxon>
        <taxon>Chordata</taxon>
        <taxon>Craniata</taxon>
        <taxon>Vertebrata</taxon>
        <taxon>Euteleostomi</taxon>
        <taxon>Amphibia</taxon>
        <taxon>Batrachia</taxon>
        <taxon>Anura</taxon>
        <taxon>Pelobatoidea</taxon>
        <taxon>Megophryidae</taxon>
        <taxon>Leptobrachium</taxon>
    </lineage>
</organism>
<dbReference type="PANTHER" id="PTHR11801">
    <property type="entry name" value="SIGNAL TRANSDUCER AND ACTIVATOR OF TRANSCRIPTION"/>
    <property type="match status" value="1"/>
</dbReference>
<dbReference type="InterPro" id="IPR048988">
    <property type="entry name" value="STAT_linker"/>
</dbReference>
<dbReference type="GeneTree" id="ENSGT01050000244905"/>
<dbReference type="PROSITE" id="PS50001">
    <property type="entry name" value="SH2"/>
    <property type="match status" value="1"/>
</dbReference>
<evidence type="ECO:0000256" key="2">
    <source>
        <dbReference type="ARBA" id="ARBA00004496"/>
    </source>
</evidence>
<keyword evidence="4 13" id="KW-0963">Cytoplasm</keyword>
<dbReference type="Pfam" id="PF02865">
    <property type="entry name" value="STAT_int"/>
    <property type="match status" value="1"/>
</dbReference>
<dbReference type="Pfam" id="PF01017">
    <property type="entry name" value="STAT_alpha"/>
    <property type="match status" value="1"/>
</dbReference>
<dbReference type="Gene3D" id="1.10.238.10">
    <property type="entry name" value="EF-hand"/>
    <property type="match status" value="1"/>
</dbReference>
<dbReference type="FunFam" id="3.30.505.10:FF:000003">
    <property type="entry name" value="Signal transducer and activator of transcription"/>
    <property type="match status" value="1"/>
</dbReference>
<evidence type="ECO:0000256" key="9">
    <source>
        <dbReference type="ARBA" id="ARBA00023159"/>
    </source>
</evidence>
<dbReference type="InterPro" id="IPR036535">
    <property type="entry name" value="STAT_N_sf"/>
</dbReference>
<dbReference type="GO" id="GO:0003677">
    <property type="term" value="F:DNA binding"/>
    <property type="evidence" value="ECO:0007669"/>
    <property type="project" value="UniProtKB-KW"/>
</dbReference>
<dbReference type="SUPFAM" id="SSF55550">
    <property type="entry name" value="SH2 domain"/>
    <property type="match status" value="1"/>
</dbReference>
<sequence>MSQWAAILRMTGQHQEKVLSLYSDHSLPMEVRQYLAPWIESLDWRQAVRERSMADLMFQNFLEHLDKQCSRFTQENMILESLRFRTMKQNMQIMYQTDPQLLAAQIKDALSFEKQILMEFQEVQSQTGQTAQVSMLNGQQFEIEQRVNKVTEKVQELDCSVRFLDDLQETFDFKYKIFNALSANHSGQYLAAKKNELQMQLNELDKKRKEVLDHVRELFLLCETLLGFIKEELDEWLVRQKLSCIGAPTNTCLKQLESWVTKLVDVFLQVHVLVQRLAALPEQITYDSDPLKTESPMLEKRLHELLFCLLKRAFVVDKQPIMAFPCKRPLVLKTNQTSFSVRARFLVNLPKLTHTMKVSYAMENNPPKDIKGYRRFNVLGPQPKAMEDFLGEGLVVDYKHLTLKEQKTGPGGKGGKGAGDGSLSILEELHVITFTTQFDYQGLKLNLEAVTLPFVVISNMSQFIGAWASILWFNLVSPNPKDLTFFSKPPSASWMLLAEALSWQFSCCTKRGLNPEQLRMLGKKLCGTAPTQDSTVPWSKFSKENMPKFPFTFWTWFDAILSLVKLHLENIWNDGYVMGFLSRNKEEELLKTKMDGTFLLRFSESIPEGGITCSWVEHQENGTYAIRSVEPYTKRELSHIPLTEIIRKYQLMADENIPENPLKYLYPDIPKDRAFGQYYEHRIEITCEYEKYLRRRLIIVSARQDEDSQSIFDPATPRTIDPATPQTIDPDAVLSSIIESLEIPDSSFPDDILHLPPGEQSMDNAALQDADLARYLMNG</sequence>
<evidence type="ECO:0000256" key="4">
    <source>
        <dbReference type="ARBA" id="ARBA00022490"/>
    </source>
</evidence>
<evidence type="ECO:0000256" key="13">
    <source>
        <dbReference type="RuleBase" id="RU046415"/>
    </source>
</evidence>
<keyword evidence="11 13" id="KW-0539">Nucleus</keyword>
<dbReference type="InterPro" id="IPR000980">
    <property type="entry name" value="SH2"/>
</dbReference>
<dbReference type="InterPro" id="IPR013799">
    <property type="entry name" value="STAT_TF_prot_interaction"/>
</dbReference>
<evidence type="ECO:0000256" key="11">
    <source>
        <dbReference type="ARBA" id="ARBA00023242"/>
    </source>
</evidence>
<reference evidence="15" key="2">
    <citation type="submission" date="2025-09" db="UniProtKB">
        <authorList>
            <consortium name="Ensembl"/>
        </authorList>
    </citation>
    <scope>IDENTIFICATION</scope>
</reference>
<keyword evidence="7 13" id="KW-0805">Transcription regulation</keyword>
<dbReference type="InterPro" id="IPR036860">
    <property type="entry name" value="SH2_dom_sf"/>
</dbReference>
<accession>A0A8C5PAU2</accession>
<dbReference type="Pfam" id="PF02864">
    <property type="entry name" value="STAT_bind"/>
    <property type="match status" value="1"/>
</dbReference>
<evidence type="ECO:0000256" key="1">
    <source>
        <dbReference type="ARBA" id="ARBA00004123"/>
    </source>
</evidence>
<evidence type="ECO:0000256" key="12">
    <source>
        <dbReference type="PROSITE-ProRule" id="PRU00191"/>
    </source>
</evidence>
<dbReference type="Proteomes" id="UP000694569">
    <property type="component" value="Unplaced"/>
</dbReference>
<dbReference type="SUPFAM" id="SSF49417">
    <property type="entry name" value="p53-like transcription factors"/>
    <property type="match status" value="1"/>
</dbReference>
<keyword evidence="8 13" id="KW-0238">DNA-binding</keyword>
<name>A0A8C5PAU2_9ANUR</name>
<feature type="domain" description="SH2" evidence="14">
    <location>
        <begin position="572"/>
        <end position="668"/>
    </location>
</feature>
<keyword evidence="6 12" id="KW-0727">SH2 domain</keyword>
<reference evidence="15" key="1">
    <citation type="submission" date="2025-08" db="UniProtKB">
        <authorList>
            <consortium name="Ensembl"/>
        </authorList>
    </citation>
    <scope>IDENTIFICATION</scope>
</reference>
<dbReference type="Gene3D" id="3.30.505.10">
    <property type="entry name" value="SH2 domain"/>
    <property type="match status" value="1"/>
</dbReference>
<dbReference type="GO" id="GO:0019221">
    <property type="term" value="P:cytokine-mediated signaling pathway"/>
    <property type="evidence" value="ECO:0007669"/>
    <property type="project" value="UniProtKB-ARBA"/>
</dbReference>
<dbReference type="GO" id="GO:0005634">
    <property type="term" value="C:nucleus"/>
    <property type="evidence" value="ECO:0007669"/>
    <property type="project" value="UniProtKB-SubCell"/>
</dbReference>
<dbReference type="SUPFAM" id="SSF48092">
    <property type="entry name" value="Transcription factor STAT-4 N-domain"/>
    <property type="match status" value="1"/>
</dbReference>
<evidence type="ECO:0000256" key="6">
    <source>
        <dbReference type="ARBA" id="ARBA00022999"/>
    </source>
</evidence>
<proteinExistence type="inferred from homology"/>
<comment type="subcellular location">
    <subcellularLocation>
        <location evidence="2 13">Cytoplasm</location>
    </subcellularLocation>
    <subcellularLocation>
        <location evidence="1 13">Nucleus</location>
    </subcellularLocation>
</comment>
<gene>
    <name evidence="15" type="primary">STAT2</name>
</gene>
<dbReference type="GO" id="GO:0003700">
    <property type="term" value="F:DNA-binding transcription factor activity"/>
    <property type="evidence" value="ECO:0007669"/>
    <property type="project" value="InterPro"/>
</dbReference>
<evidence type="ECO:0000259" key="14">
    <source>
        <dbReference type="PROSITE" id="PS50001"/>
    </source>
</evidence>
<evidence type="ECO:0000256" key="7">
    <source>
        <dbReference type="ARBA" id="ARBA00023015"/>
    </source>
</evidence>
<dbReference type="OrthoDB" id="19300at2759"/>
<evidence type="ECO:0000256" key="10">
    <source>
        <dbReference type="ARBA" id="ARBA00023163"/>
    </source>
</evidence>
<dbReference type="FunFam" id="1.10.238.10:FF:000012">
    <property type="entry name" value="Signal transducer and activator of transcription"/>
    <property type="match status" value="1"/>
</dbReference>
<evidence type="ECO:0000256" key="5">
    <source>
        <dbReference type="ARBA" id="ARBA00022553"/>
    </source>
</evidence>
<keyword evidence="16" id="KW-1185">Reference proteome</keyword>
<evidence type="ECO:0000256" key="8">
    <source>
        <dbReference type="ARBA" id="ARBA00023125"/>
    </source>
</evidence>
<dbReference type="Gene3D" id="2.60.40.630">
    <property type="entry name" value="STAT transcription factor, DNA-binding domain"/>
    <property type="match status" value="1"/>
</dbReference>
<protein>
    <recommendedName>
        <fullName evidence="13">Signal transducer and activator of transcription</fullName>
    </recommendedName>
</protein>
<dbReference type="AlphaFoldDB" id="A0A8C5PAU2"/>
<dbReference type="InterPro" id="IPR013801">
    <property type="entry name" value="STAT_TF_DNA-bd"/>
</dbReference>
<dbReference type="Gene3D" id="1.20.1050.20">
    <property type="entry name" value="STAT transcription factor, all-alpha domain"/>
    <property type="match status" value="1"/>
</dbReference>
<comment type="similarity">
    <text evidence="3 13">Belongs to the transcription factor STAT family.</text>
</comment>
<evidence type="ECO:0000313" key="15">
    <source>
        <dbReference type="Ensembl" id="ENSLLEP00000009462.1"/>
    </source>
</evidence>
<dbReference type="Pfam" id="PF21354">
    <property type="entry name" value="STAT_linker"/>
    <property type="match status" value="1"/>
</dbReference>
<evidence type="ECO:0000313" key="16">
    <source>
        <dbReference type="Proteomes" id="UP000694569"/>
    </source>
</evidence>
<keyword evidence="9 13" id="KW-0010">Activator</keyword>
<dbReference type="GO" id="GO:0005737">
    <property type="term" value="C:cytoplasm"/>
    <property type="evidence" value="ECO:0007669"/>
    <property type="project" value="UniProtKB-SubCell"/>
</dbReference>
<dbReference type="SMART" id="SM00964">
    <property type="entry name" value="STAT_int"/>
    <property type="match status" value="1"/>
</dbReference>
<dbReference type="Gene3D" id="1.10.532.10">
    <property type="entry name" value="STAT transcription factor, N-terminal domain"/>
    <property type="match status" value="1"/>
</dbReference>
<evidence type="ECO:0000256" key="3">
    <source>
        <dbReference type="ARBA" id="ARBA00005586"/>
    </source>
</evidence>
<dbReference type="SMART" id="SM00252">
    <property type="entry name" value="SH2"/>
    <property type="match status" value="1"/>
</dbReference>
<dbReference type="InterPro" id="IPR013800">
    <property type="entry name" value="STAT_TF_alpha"/>
</dbReference>
<dbReference type="InterPro" id="IPR012345">
    <property type="entry name" value="STAT_TF_DNA-bd_N"/>
</dbReference>
<keyword evidence="10 13" id="KW-0804">Transcription</keyword>
<dbReference type="SUPFAM" id="SSF47655">
    <property type="entry name" value="STAT"/>
    <property type="match status" value="1"/>
</dbReference>
<dbReference type="FunFam" id="1.20.1050.20:FF:000001">
    <property type="entry name" value="Signal transducer and activator of transcription"/>
    <property type="match status" value="1"/>
</dbReference>
<dbReference type="Ensembl" id="ENSLLET00000009823.1">
    <property type="protein sequence ID" value="ENSLLEP00000009462.1"/>
    <property type="gene ID" value="ENSLLEG00000006011.1"/>
</dbReference>
<dbReference type="Pfam" id="PF00017">
    <property type="entry name" value="SH2"/>
    <property type="match status" value="1"/>
</dbReference>
<dbReference type="InterPro" id="IPR001217">
    <property type="entry name" value="STAT"/>
</dbReference>
<keyword evidence="5 13" id="KW-0597">Phosphoprotein</keyword>
<dbReference type="InterPro" id="IPR008967">
    <property type="entry name" value="p53-like_TF_DNA-bd_sf"/>
</dbReference>
<dbReference type="InterPro" id="IPR015988">
    <property type="entry name" value="STAT_TF_CC"/>
</dbReference>